<protein>
    <recommendedName>
        <fullName evidence="3">ABC transporter domain-containing protein</fullName>
    </recommendedName>
</protein>
<keyword evidence="5" id="KW-1185">Reference proteome</keyword>
<keyword evidence="1" id="KW-0813">Transport</keyword>
<dbReference type="PROSITE" id="PS00211">
    <property type="entry name" value="ABC_TRANSPORTER_1"/>
    <property type="match status" value="1"/>
</dbReference>
<dbReference type="InterPro" id="IPR017871">
    <property type="entry name" value="ABC_transporter-like_CS"/>
</dbReference>
<organism evidence="4 5">
    <name type="scientific">Bacillus smithii 7_3_47FAA</name>
    <dbReference type="NCBI Taxonomy" id="665952"/>
    <lineage>
        <taxon>Bacteria</taxon>
        <taxon>Bacillati</taxon>
        <taxon>Bacillota</taxon>
        <taxon>Bacilli</taxon>
        <taxon>Bacillales</taxon>
        <taxon>Bacillaceae</taxon>
        <taxon>Bacillus</taxon>
    </lineage>
</organism>
<gene>
    <name evidence="4" type="ORF">HMPREF1015_02269</name>
</gene>
<name>G9QIH8_9BACI</name>
<dbReference type="PANTHER" id="PTHR42788">
    <property type="entry name" value="TAURINE IMPORT ATP-BINDING PROTEIN-RELATED"/>
    <property type="match status" value="1"/>
</dbReference>
<evidence type="ECO:0000256" key="2">
    <source>
        <dbReference type="ARBA" id="ARBA00022967"/>
    </source>
</evidence>
<dbReference type="Pfam" id="PF00005">
    <property type="entry name" value="ABC_tran"/>
    <property type="match status" value="1"/>
</dbReference>
<evidence type="ECO:0000256" key="1">
    <source>
        <dbReference type="ARBA" id="ARBA00022448"/>
    </source>
</evidence>
<keyword evidence="2" id="KW-1278">Translocase</keyword>
<dbReference type="PATRIC" id="fig|665952.3.peg.759"/>
<dbReference type="Proteomes" id="UP000011747">
    <property type="component" value="Unassembled WGS sequence"/>
</dbReference>
<dbReference type="CDD" id="cd03293">
    <property type="entry name" value="ABC_NrtD_SsuB_transporters"/>
    <property type="match status" value="1"/>
</dbReference>
<dbReference type="PROSITE" id="PS50893">
    <property type="entry name" value="ABC_TRANSPORTER_2"/>
    <property type="match status" value="1"/>
</dbReference>
<dbReference type="GO" id="GO:0016887">
    <property type="term" value="F:ATP hydrolysis activity"/>
    <property type="evidence" value="ECO:0007669"/>
    <property type="project" value="InterPro"/>
</dbReference>
<dbReference type="GO" id="GO:0005524">
    <property type="term" value="F:ATP binding"/>
    <property type="evidence" value="ECO:0007669"/>
    <property type="project" value="InterPro"/>
</dbReference>
<dbReference type="HOGENOM" id="CLU_000604_1_22_9"/>
<feature type="domain" description="ABC transporter" evidence="3">
    <location>
        <begin position="10"/>
        <end position="206"/>
    </location>
</feature>
<reference evidence="4 5" key="1">
    <citation type="submission" date="2011-09" db="EMBL/GenBank/DDBJ databases">
        <title>The Genome Sequence of Bacillus smithii 7_3_47FAA.</title>
        <authorList>
            <consortium name="The Broad Institute Genome Sequencing Platform"/>
            <person name="Earl A."/>
            <person name="Ward D."/>
            <person name="Feldgarden M."/>
            <person name="Gevers D."/>
            <person name="Daigneault M."/>
            <person name="Strauss J."/>
            <person name="Allen-Vercoe E."/>
            <person name="Young S.K."/>
            <person name="Zeng Q."/>
            <person name="Gargeya S."/>
            <person name="Fitzgerald M."/>
            <person name="Haas B."/>
            <person name="Abouelleil A."/>
            <person name="Alvarado L."/>
            <person name="Arachchi H.M."/>
            <person name="Berlin A."/>
            <person name="Brown A."/>
            <person name="Chapman S.B."/>
            <person name="Chen Z."/>
            <person name="Dunbar C."/>
            <person name="Freedman E."/>
            <person name="Gearin G."/>
            <person name="Goldberg J."/>
            <person name="Griggs A."/>
            <person name="Gujja S."/>
            <person name="Heiman D."/>
            <person name="Howarth C."/>
            <person name="Larson L."/>
            <person name="Lui A."/>
            <person name="MacDonald P.J.P."/>
            <person name="Montmayeur A."/>
            <person name="Murphy C."/>
            <person name="Neiman D."/>
            <person name="Pearson M."/>
            <person name="Priest M."/>
            <person name="Roberts A."/>
            <person name="Saif S."/>
            <person name="Shea T."/>
            <person name="Shenoy N."/>
            <person name="Sisk P."/>
            <person name="Stolte C."/>
            <person name="Sykes S."/>
            <person name="Wortman J."/>
            <person name="Nusbaum C."/>
            <person name="Birren B."/>
        </authorList>
    </citation>
    <scope>NUCLEOTIDE SEQUENCE [LARGE SCALE GENOMIC DNA]</scope>
    <source>
        <strain evidence="4 5">7_3_47FAA</strain>
    </source>
</reference>
<dbReference type="InterPro" id="IPR003439">
    <property type="entry name" value="ABC_transporter-like_ATP-bd"/>
</dbReference>
<proteinExistence type="predicted"/>
<evidence type="ECO:0000259" key="3">
    <source>
        <dbReference type="PROSITE" id="PS50893"/>
    </source>
</evidence>
<dbReference type="InterPro" id="IPR027417">
    <property type="entry name" value="P-loop_NTPase"/>
</dbReference>
<accession>G9QIH8</accession>
<dbReference type="AlphaFoldDB" id="G9QIH8"/>
<comment type="caution">
    <text evidence="4">The sequence shown here is derived from an EMBL/GenBank/DDBJ whole genome shotgun (WGS) entry which is preliminary data.</text>
</comment>
<dbReference type="EMBL" id="ACWF01000036">
    <property type="protein sequence ID" value="EHL79058.1"/>
    <property type="molecule type" value="Genomic_DNA"/>
</dbReference>
<dbReference type="SUPFAM" id="SSF52540">
    <property type="entry name" value="P-loop containing nucleoside triphosphate hydrolases"/>
    <property type="match status" value="1"/>
</dbReference>
<dbReference type="Gene3D" id="3.40.50.300">
    <property type="entry name" value="P-loop containing nucleotide triphosphate hydrolases"/>
    <property type="match status" value="1"/>
</dbReference>
<evidence type="ECO:0000313" key="4">
    <source>
        <dbReference type="EMBL" id="EHL79058.1"/>
    </source>
</evidence>
<evidence type="ECO:0000313" key="5">
    <source>
        <dbReference type="Proteomes" id="UP000011747"/>
    </source>
</evidence>
<sequence length="235" mass="26715">MSSFLFGCKFMLANLLIYSLLNILAGYQKPTAGEVMINDKPHTRPSSDVGVVFQHHNLFPWMTIEKNVEFGLKMKSVPKSERKKLVSYYLHLVGLEASAKMLPYQLSGGMKQRASIARTLAADPQAILMDEPFSALDALTRENMQIHLLDIWKKTKKCIIFITHDVEEAILLGKRILVMNSQPGRIVVDLPNPLSKQNQSVDEIKHLKEFNDLRHYLISAIRGHFKAKNALNEIF</sequence>
<dbReference type="PANTHER" id="PTHR42788:SF13">
    <property type="entry name" value="ALIPHATIC SULFONATES IMPORT ATP-BINDING PROTEIN SSUB"/>
    <property type="match status" value="1"/>
</dbReference>
<dbReference type="InterPro" id="IPR050166">
    <property type="entry name" value="ABC_transporter_ATP-bind"/>
</dbReference>